<feature type="domain" description="Heterokaryon incompatibility" evidence="2">
    <location>
        <begin position="44"/>
        <end position="219"/>
    </location>
</feature>
<dbReference type="VEuPathDB" id="FungiDB:PV10_09097"/>
<feature type="compositionally biased region" description="Polar residues" evidence="1">
    <location>
        <begin position="487"/>
        <end position="497"/>
    </location>
</feature>
<organism evidence="3 4">
    <name type="scientific">Exophiala mesophila</name>
    <name type="common">Black yeast-like fungus</name>
    <dbReference type="NCBI Taxonomy" id="212818"/>
    <lineage>
        <taxon>Eukaryota</taxon>
        <taxon>Fungi</taxon>
        <taxon>Dikarya</taxon>
        <taxon>Ascomycota</taxon>
        <taxon>Pezizomycotina</taxon>
        <taxon>Eurotiomycetes</taxon>
        <taxon>Chaetothyriomycetidae</taxon>
        <taxon>Chaetothyriales</taxon>
        <taxon>Herpotrichiellaceae</taxon>
        <taxon>Exophiala</taxon>
    </lineage>
</organism>
<reference evidence="3 4" key="1">
    <citation type="submission" date="2017-03" db="EMBL/GenBank/DDBJ databases">
        <title>Genomes of endolithic fungi from Antarctica.</title>
        <authorList>
            <person name="Coleine C."/>
            <person name="Masonjones S."/>
            <person name="Stajich J.E."/>
        </authorList>
    </citation>
    <scope>NUCLEOTIDE SEQUENCE [LARGE SCALE GENOMIC DNA]</scope>
    <source>
        <strain evidence="3 4">CCFEE 6314</strain>
    </source>
</reference>
<gene>
    <name evidence="3" type="ORF">B0A52_01894</name>
</gene>
<feature type="region of interest" description="Disordered" evidence="1">
    <location>
        <begin position="465"/>
        <end position="509"/>
    </location>
</feature>
<protein>
    <recommendedName>
        <fullName evidence="2">Heterokaryon incompatibility domain-containing protein</fullName>
    </recommendedName>
</protein>
<feature type="compositionally biased region" description="Low complexity" evidence="1">
    <location>
        <begin position="469"/>
        <end position="480"/>
    </location>
</feature>
<feature type="compositionally biased region" description="Low complexity" evidence="1">
    <location>
        <begin position="157"/>
        <end position="170"/>
    </location>
</feature>
<dbReference type="InterPro" id="IPR052895">
    <property type="entry name" value="HetReg/Transcr_Mod"/>
</dbReference>
<proteinExistence type="predicted"/>
<dbReference type="Pfam" id="PF06985">
    <property type="entry name" value="HET"/>
    <property type="match status" value="1"/>
</dbReference>
<dbReference type="AlphaFoldDB" id="A0A438NEA3"/>
<dbReference type="PANTHER" id="PTHR24148:SF73">
    <property type="entry name" value="HET DOMAIN PROTEIN (AFU_ORTHOLOGUE AFUA_8G01020)"/>
    <property type="match status" value="1"/>
</dbReference>
<dbReference type="Proteomes" id="UP000288859">
    <property type="component" value="Unassembled WGS sequence"/>
</dbReference>
<dbReference type="PANTHER" id="PTHR24148">
    <property type="entry name" value="ANKYRIN REPEAT DOMAIN-CONTAINING PROTEIN 39 HOMOLOG-RELATED"/>
    <property type="match status" value="1"/>
</dbReference>
<feature type="region of interest" description="Disordered" evidence="1">
    <location>
        <begin position="153"/>
        <end position="175"/>
    </location>
</feature>
<evidence type="ECO:0000259" key="2">
    <source>
        <dbReference type="Pfam" id="PF06985"/>
    </source>
</evidence>
<name>A0A438NEA3_EXOME</name>
<dbReference type="OrthoDB" id="2157530at2759"/>
<sequence length="733" mass="81295">MPAYGGGFMRLIQIQGTATNTKLNSNDVISLRITQYAISRRPAYIAVSYTWGSAEDAGRVVRVNGRPFAVRQNLWKLLWHLRQQGESRFLWIDALCIDQKNLNERNFHVNLMGSIYQGASLVIVWLGLPSDDRRQARALEFIHEMALSITGGAGQGSNKTTTKSTNAAKKQGGDGLNSHTTNLKWFRDRYINDATASRWTNLLELCRATYWTRTWVIQEFLQASQIEVWCGMARLEWQHFEGVMRAIRELQTMSSCVIPDLVVQVMQSLPVRLTTRRIFHTTCTLEELIIEFHDSRCTERRDKIYGILGIADDCVAPTEQSQQDNTLPFSSSSSSSSSSLIPALRPDYSKHIVQVYLEVSKFLAQAALGRDRSPLLAIALAQRSLGLVQGDITSYINYVAPNPPNPSSPLALNDRLSTYMLPLKPDYINVISEVLPGWTSIRDLRQRLEQVDWSRYVGHEVRRRKPLGSRLSSSSSSSTSGAVPTAPAQSPRSTSPLDTGDVVGLSPPISRVPTTVVRADLPSDMIDNVVWVAEHASEILKALYNIPTTTTSSPSLPIIPVEYIQQCRHDKQIHVTQDPQPFGTPKVIIESRPGKGCDPARIGLACSQTKVGDLICQFEGLAHTLIVRRIDGGALKLVGLARMVTHAALKESSLHPGILGSGGVDRAAREKWSGIMERNSRDGSVDRVDGGGETGIPVVEVAEKEKDVPHAEYALLDAYTLELDPLSWWEILR</sequence>
<accession>A0A438NEA3</accession>
<dbReference type="EMBL" id="NAJM01000005">
    <property type="protein sequence ID" value="RVX74062.1"/>
    <property type="molecule type" value="Genomic_DNA"/>
</dbReference>
<evidence type="ECO:0000313" key="4">
    <source>
        <dbReference type="Proteomes" id="UP000288859"/>
    </source>
</evidence>
<comment type="caution">
    <text evidence="3">The sequence shown here is derived from an EMBL/GenBank/DDBJ whole genome shotgun (WGS) entry which is preliminary data.</text>
</comment>
<dbReference type="InterPro" id="IPR010730">
    <property type="entry name" value="HET"/>
</dbReference>
<evidence type="ECO:0000256" key="1">
    <source>
        <dbReference type="SAM" id="MobiDB-lite"/>
    </source>
</evidence>
<evidence type="ECO:0000313" key="3">
    <source>
        <dbReference type="EMBL" id="RVX74062.1"/>
    </source>
</evidence>